<feature type="compositionally biased region" description="Low complexity" evidence="1">
    <location>
        <begin position="386"/>
        <end position="403"/>
    </location>
</feature>
<name>A0A1Q9D5L0_SYMMI</name>
<dbReference type="AlphaFoldDB" id="A0A1Q9D5L0"/>
<evidence type="ECO:0000256" key="1">
    <source>
        <dbReference type="SAM" id="MobiDB-lite"/>
    </source>
</evidence>
<evidence type="ECO:0000313" key="3">
    <source>
        <dbReference type="Proteomes" id="UP000186817"/>
    </source>
</evidence>
<gene>
    <name evidence="2" type="ORF">AK812_SmicGene28056</name>
</gene>
<organism evidence="2 3">
    <name type="scientific">Symbiodinium microadriaticum</name>
    <name type="common">Dinoflagellate</name>
    <name type="synonym">Zooxanthella microadriatica</name>
    <dbReference type="NCBI Taxonomy" id="2951"/>
    <lineage>
        <taxon>Eukaryota</taxon>
        <taxon>Sar</taxon>
        <taxon>Alveolata</taxon>
        <taxon>Dinophyceae</taxon>
        <taxon>Suessiales</taxon>
        <taxon>Symbiodiniaceae</taxon>
        <taxon>Symbiodinium</taxon>
    </lineage>
</organism>
<sequence>MASLVRHLLQLPADDPQFARLAAAAVLVARDGRSGFGWSTEEMELLRHEVQSWEGAWRVFLAAGGPLEATAVEAAALHLAFREMEATPKLVFVSLEPPAFAMLALGAPLIHTRPTLQPSMCDCEEEAPAPSEPSKVAGQLSPESCTTTASSMCSWESMRPSLLSPNSPVADLTDVFKEWTVHDAKSLRSSVSPETAAANDALPAGVPRAPTYRADFALVKKLEVFMQEVEMEPALLEKEVAFRRTKIFEKRPVIRTRSTSRRSLYAVSGMLEKHSNYSGEMQYEKWPAAVQKGTPIPHPEELLLRIATALLGGSYSSRQDVEAAVSWLLTGGGVAGLSPIAEDALSTCLTSRQFGHGGASRVACLVGAMLARPQGAGQAPDQRLRSCSTSPAKPAASSAGIVF</sequence>
<keyword evidence="3" id="KW-1185">Reference proteome</keyword>
<feature type="region of interest" description="Disordered" evidence="1">
    <location>
        <begin position="122"/>
        <end position="143"/>
    </location>
</feature>
<protein>
    <submittedName>
        <fullName evidence="2">Uncharacterized protein</fullName>
    </submittedName>
</protein>
<evidence type="ECO:0000313" key="2">
    <source>
        <dbReference type="EMBL" id="OLP90376.1"/>
    </source>
</evidence>
<dbReference type="Proteomes" id="UP000186817">
    <property type="component" value="Unassembled WGS sequence"/>
</dbReference>
<dbReference type="EMBL" id="LSRX01000715">
    <property type="protein sequence ID" value="OLP90376.1"/>
    <property type="molecule type" value="Genomic_DNA"/>
</dbReference>
<comment type="caution">
    <text evidence="2">The sequence shown here is derived from an EMBL/GenBank/DDBJ whole genome shotgun (WGS) entry which is preliminary data.</text>
</comment>
<proteinExistence type="predicted"/>
<reference evidence="2 3" key="1">
    <citation type="submission" date="2016-02" db="EMBL/GenBank/DDBJ databases">
        <title>Genome analysis of coral dinoflagellate symbionts highlights evolutionary adaptations to a symbiotic lifestyle.</title>
        <authorList>
            <person name="Aranda M."/>
            <person name="Li Y."/>
            <person name="Liew Y.J."/>
            <person name="Baumgarten S."/>
            <person name="Simakov O."/>
            <person name="Wilson M."/>
            <person name="Piel J."/>
            <person name="Ashoor H."/>
            <person name="Bougouffa S."/>
            <person name="Bajic V.B."/>
            <person name="Ryu T."/>
            <person name="Ravasi T."/>
            <person name="Bayer T."/>
            <person name="Micklem G."/>
            <person name="Kim H."/>
            <person name="Bhak J."/>
            <person name="Lajeunesse T.C."/>
            <person name="Voolstra C.R."/>
        </authorList>
    </citation>
    <scope>NUCLEOTIDE SEQUENCE [LARGE SCALE GENOMIC DNA]</scope>
    <source>
        <strain evidence="2 3">CCMP2467</strain>
    </source>
</reference>
<dbReference type="OrthoDB" id="475541at2759"/>
<feature type="region of interest" description="Disordered" evidence="1">
    <location>
        <begin position="376"/>
        <end position="403"/>
    </location>
</feature>
<accession>A0A1Q9D5L0</accession>